<dbReference type="GO" id="GO:0004301">
    <property type="term" value="F:epoxide hydrolase activity"/>
    <property type="evidence" value="ECO:0007669"/>
    <property type="project" value="TreeGrafter"/>
</dbReference>
<proteinExistence type="predicted"/>
<gene>
    <name evidence="3" type="ORF">PAMC26510_15125</name>
</gene>
<dbReference type="InterPro" id="IPR000639">
    <property type="entry name" value="Epox_hydrolase-like"/>
</dbReference>
<accession>A0A242MUD1</accession>
<reference evidence="3 4" key="1">
    <citation type="submission" date="2017-03" db="EMBL/GenBank/DDBJ databases">
        <title>Genome analysis of strain PAMC 26510.</title>
        <authorList>
            <person name="Oh H.-M."/>
            <person name="Yang J.-A."/>
        </authorList>
    </citation>
    <scope>NUCLEOTIDE SEQUENCE [LARGE SCALE GENOMIC DNA]</scope>
    <source>
        <strain evidence="3 4">PAMC 26510</strain>
    </source>
</reference>
<dbReference type="PANTHER" id="PTHR42977">
    <property type="entry name" value="HYDROLASE-RELATED"/>
    <property type="match status" value="1"/>
</dbReference>
<evidence type="ECO:0000313" key="4">
    <source>
        <dbReference type="Proteomes" id="UP000194546"/>
    </source>
</evidence>
<dbReference type="PRINTS" id="PR00111">
    <property type="entry name" value="ABHYDROLASE"/>
</dbReference>
<dbReference type="PRINTS" id="PR00412">
    <property type="entry name" value="EPOXHYDRLASE"/>
</dbReference>
<dbReference type="Proteomes" id="UP000194546">
    <property type="component" value="Unassembled WGS sequence"/>
</dbReference>
<comment type="caution">
    <text evidence="3">The sequence shown here is derived from an EMBL/GenBank/DDBJ whole genome shotgun (WGS) entry which is preliminary data.</text>
</comment>
<dbReference type="InterPro" id="IPR051340">
    <property type="entry name" value="Haloalkane_dehalogenase"/>
</dbReference>
<dbReference type="SUPFAM" id="SSF53474">
    <property type="entry name" value="alpha/beta-Hydrolases"/>
    <property type="match status" value="1"/>
</dbReference>
<feature type="chain" id="PRO_5012309052" evidence="1">
    <location>
        <begin position="25"/>
        <end position="326"/>
    </location>
</feature>
<evidence type="ECO:0000256" key="1">
    <source>
        <dbReference type="SAM" id="SignalP"/>
    </source>
</evidence>
<dbReference type="InterPro" id="IPR029058">
    <property type="entry name" value="AB_hydrolase_fold"/>
</dbReference>
<dbReference type="RefSeq" id="WP_086381726.1">
    <property type="nucleotide sequence ID" value="NZ_NBTY01000076.1"/>
</dbReference>
<keyword evidence="3" id="KW-0378">Hydrolase</keyword>
<feature type="signal peptide" evidence="1">
    <location>
        <begin position="1"/>
        <end position="24"/>
    </location>
</feature>
<sequence>MFKLCFISAMATSLGILMANPADAATAVRPLADAEPIYYRTVKVDGVSIFYREAGRPDAPTILLLHGFPSSSRMYEPLFTRLSGHYHLVAPDYPGFGNSDAPNVKDFSYTFDHLSEVVQHFTETLGLQHYVLFVQDYGGPVGMRLAVNHPERVDAIIVQNAVSHEDGLGPLWDSRRKFWKDRAANEATLRENFLSLASTRQRHIGSNPRPDTINPDLWTDEFAFLSRPGEADIQTDLFYSYQTNVASYPSWQAWLQQHQPPTLVVWGKYDPSFLVAEAAAYKRDLPNAEVHVLDAGHFAIYEKPDEIASLISSFLGRTTSDRAKEH</sequence>
<dbReference type="EMBL" id="NBTY01000076">
    <property type="protein sequence ID" value="OTP75047.1"/>
    <property type="molecule type" value="Genomic_DNA"/>
</dbReference>
<name>A0A242MUD1_CABSO</name>
<dbReference type="PANTHER" id="PTHR42977:SF1">
    <property type="entry name" value="BLR6576 PROTEIN"/>
    <property type="match status" value="1"/>
</dbReference>
<organism evidence="3 4">
    <name type="scientific">Caballeronia sordidicola</name>
    <name type="common">Burkholderia sordidicola</name>
    <dbReference type="NCBI Taxonomy" id="196367"/>
    <lineage>
        <taxon>Bacteria</taxon>
        <taxon>Pseudomonadati</taxon>
        <taxon>Pseudomonadota</taxon>
        <taxon>Betaproteobacteria</taxon>
        <taxon>Burkholderiales</taxon>
        <taxon>Burkholderiaceae</taxon>
        <taxon>Caballeronia</taxon>
    </lineage>
</organism>
<dbReference type="AlphaFoldDB" id="A0A242MUD1"/>
<feature type="domain" description="AB hydrolase-1" evidence="2">
    <location>
        <begin position="60"/>
        <end position="304"/>
    </location>
</feature>
<protein>
    <submittedName>
        <fullName evidence="3">2-hydroxymuconic semialdehyde hydrolase</fullName>
    </submittedName>
</protein>
<dbReference type="InterPro" id="IPR000073">
    <property type="entry name" value="AB_hydrolase_1"/>
</dbReference>
<keyword evidence="1" id="KW-0732">Signal</keyword>
<evidence type="ECO:0000259" key="2">
    <source>
        <dbReference type="Pfam" id="PF00561"/>
    </source>
</evidence>
<dbReference type="Pfam" id="PF00561">
    <property type="entry name" value="Abhydrolase_1"/>
    <property type="match status" value="1"/>
</dbReference>
<evidence type="ECO:0000313" key="3">
    <source>
        <dbReference type="EMBL" id="OTP75047.1"/>
    </source>
</evidence>
<dbReference type="Gene3D" id="3.40.50.1820">
    <property type="entry name" value="alpha/beta hydrolase"/>
    <property type="match status" value="1"/>
</dbReference>